<name>A0A4R4IIR8_9GAMM</name>
<dbReference type="AlphaFoldDB" id="A0A4R4IIR8"/>
<dbReference type="EMBL" id="PUJY01000217">
    <property type="protein sequence ID" value="TDB40340.1"/>
    <property type="molecule type" value="Genomic_DNA"/>
</dbReference>
<dbReference type="Gene3D" id="3.30.559.30">
    <property type="entry name" value="Nonribosomal peptide synthetase, condensation domain"/>
    <property type="match status" value="1"/>
</dbReference>
<evidence type="ECO:0000313" key="2">
    <source>
        <dbReference type="Proteomes" id="UP000295598"/>
    </source>
</evidence>
<evidence type="ECO:0008006" key="3">
    <source>
        <dbReference type="Google" id="ProtNLM"/>
    </source>
</evidence>
<proteinExistence type="predicted"/>
<feature type="non-terminal residue" evidence="1">
    <location>
        <position position="174"/>
    </location>
</feature>
<dbReference type="Proteomes" id="UP000295598">
    <property type="component" value="Unassembled WGS sequence"/>
</dbReference>
<accession>A0A4R4IIR8</accession>
<sequence>VPHHGIGYGILRYLAGDPALAAAEAAGGPAVVFNYLGQFDGGEGGLFTPVPGETGEPVSGQHKRHHRLGLNGWVSGGRLHLVLDYSRREYEQATIARLGAAIEQGLQAVTAHCVAVGHGGYTPADFPLVRVSESQLSAWERQYPGFEDLYPATPMQAGMLYHDQLSGESGGVYL</sequence>
<gene>
    <name evidence="1" type="ORF">C5467_24965</name>
</gene>
<dbReference type="SUPFAM" id="SSF52777">
    <property type="entry name" value="CoA-dependent acyltransferases"/>
    <property type="match status" value="1"/>
</dbReference>
<dbReference type="InterPro" id="IPR010060">
    <property type="entry name" value="NRPS_synth"/>
</dbReference>
<reference evidence="1 2" key="1">
    <citation type="journal article" date="2019" name="Int. J. Syst. Evol. Microbiol.">
        <title>Photorhabdus khanii subsp. guanajuatensis subsp. nov., isolated from Heterorhabditis atacamensis, and Photorhabdus luminescens subsp. mexicana subsp. nov., isolated from Heterorhabditis mexicana entomopathogenic nematodes.</title>
        <authorList>
            <person name="Machado R.A.R."/>
            <person name="Bruno P."/>
            <person name="Arce C.C.M."/>
            <person name="Liechti N."/>
            <person name="Kohler A."/>
            <person name="Bernal J."/>
            <person name="Bruggmann R."/>
            <person name="Turlings T.C.J."/>
        </authorList>
    </citation>
    <scope>NUCLEOTIDE SEQUENCE [LARGE SCALE GENOMIC DNA]</scope>
    <source>
        <strain evidence="1 2">MEX20-17</strain>
    </source>
</reference>
<organism evidence="1 2">
    <name type="scientific">Photorhabdus khanii subsp. guanajuatensis</name>
    <dbReference type="NCBI Taxonomy" id="2100166"/>
    <lineage>
        <taxon>Bacteria</taxon>
        <taxon>Pseudomonadati</taxon>
        <taxon>Pseudomonadota</taxon>
        <taxon>Gammaproteobacteria</taxon>
        <taxon>Enterobacterales</taxon>
        <taxon>Morganellaceae</taxon>
        <taxon>Photorhabdus</taxon>
    </lineage>
</organism>
<dbReference type="NCBIfam" id="TIGR01720">
    <property type="entry name" value="NRPS-para261"/>
    <property type="match status" value="1"/>
</dbReference>
<evidence type="ECO:0000313" key="1">
    <source>
        <dbReference type="EMBL" id="TDB40340.1"/>
    </source>
</evidence>
<dbReference type="PANTHER" id="PTHR45398">
    <property type="match status" value="1"/>
</dbReference>
<dbReference type="PANTHER" id="PTHR45398:SF1">
    <property type="entry name" value="ENZYME, PUTATIVE (JCVI)-RELATED"/>
    <property type="match status" value="1"/>
</dbReference>
<feature type="non-terminal residue" evidence="1">
    <location>
        <position position="1"/>
    </location>
</feature>
<protein>
    <recommendedName>
        <fullName evidence="3">Non-ribosomal peptide synthetase</fullName>
    </recommendedName>
</protein>
<comment type="caution">
    <text evidence="1">The sequence shown here is derived from an EMBL/GenBank/DDBJ whole genome shotgun (WGS) entry which is preliminary data.</text>
</comment>